<sequence>RGATWRSVRHAPGSKLFITRQRARALPLQGFSYTAHALETLTRDAHVRKSLTTYG</sequence>
<proteinExistence type="predicted"/>
<comment type="caution">
    <text evidence="1">The sequence shown here is derived from an EMBL/GenBank/DDBJ whole genome shotgun (WGS) entry which is preliminary data.</text>
</comment>
<protein>
    <submittedName>
        <fullName evidence="1">Uncharacterized protein</fullName>
    </submittedName>
</protein>
<keyword evidence="2" id="KW-1185">Reference proteome</keyword>
<accession>A0ABS8TFK7</accession>
<evidence type="ECO:0000313" key="2">
    <source>
        <dbReference type="Proteomes" id="UP000823775"/>
    </source>
</evidence>
<gene>
    <name evidence="1" type="ORF">HAX54_009318</name>
</gene>
<name>A0ABS8TFK7_DATST</name>
<evidence type="ECO:0000313" key="1">
    <source>
        <dbReference type="EMBL" id="MCD7469903.1"/>
    </source>
</evidence>
<organism evidence="1 2">
    <name type="scientific">Datura stramonium</name>
    <name type="common">Jimsonweed</name>
    <name type="synonym">Common thornapple</name>
    <dbReference type="NCBI Taxonomy" id="4076"/>
    <lineage>
        <taxon>Eukaryota</taxon>
        <taxon>Viridiplantae</taxon>
        <taxon>Streptophyta</taxon>
        <taxon>Embryophyta</taxon>
        <taxon>Tracheophyta</taxon>
        <taxon>Spermatophyta</taxon>
        <taxon>Magnoliopsida</taxon>
        <taxon>eudicotyledons</taxon>
        <taxon>Gunneridae</taxon>
        <taxon>Pentapetalae</taxon>
        <taxon>asterids</taxon>
        <taxon>lamiids</taxon>
        <taxon>Solanales</taxon>
        <taxon>Solanaceae</taxon>
        <taxon>Solanoideae</taxon>
        <taxon>Datureae</taxon>
        <taxon>Datura</taxon>
    </lineage>
</organism>
<feature type="non-terminal residue" evidence="1">
    <location>
        <position position="55"/>
    </location>
</feature>
<reference evidence="1 2" key="1">
    <citation type="journal article" date="2021" name="BMC Genomics">
        <title>Datura genome reveals duplications of psychoactive alkaloid biosynthetic genes and high mutation rate following tissue culture.</title>
        <authorList>
            <person name="Rajewski A."/>
            <person name="Carter-House D."/>
            <person name="Stajich J."/>
            <person name="Litt A."/>
        </authorList>
    </citation>
    <scope>NUCLEOTIDE SEQUENCE [LARGE SCALE GENOMIC DNA]</scope>
    <source>
        <strain evidence="1">AR-01</strain>
    </source>
</reference>
<dbReference type="Proteomes" id="UP000823775">
    <property type="component" value="Unassembled WGS sequence"/>
</dbReference>
<feature type="non-terminal residue" evidence="1">
    <location>
        <position position="1"/>
    </location>
</feature>
<dbReference type="EMBL" id="JACEIK010001504">
    <property type="protein sequence ID" value="MCD7469903.1"/>
    <property type="molecule type" value="Genomic_DNA"/>
</dbReference>